<reference evidence="2 3" key="1">
    <citation type="submission" date="2019-03" db="EMBL/GenBank/DDBJ databases">
        <title>Genomic Encyclopedia of Archaeal and Bacterial Type Strains, Phase II (KMG-II): from individual species to whole genera.</title>
        <authorList>
            <person name="Goeker M."/>
        </authorList>
    </citation>
    <scope>NUCLEOTIDE SEQUENCE [LARGE SCALE GENOMIC DNA]</scope>
    <source>
        <strain evidence="2 3">DSM 28213</strain>
    </source>
</reference>
<proteinExistence type="predicted"/>
<dbReference type="Proteomes" id="UP000295215">
    <property type="component" value="Unassembled WGS sequence"/>
</dbReference>
<keyword evidence="2" id="KW-0808">Transferase</keyword>
<dbReference type="OrthoDB" id="9768685at2"/>
<dbReference type="Pfam" id="PF00534">
    <property type="entry name" value="Glycos_transf_1"/>
    <property type="match status" value="1"/>
</dbReference>
<dbReference type="EMBL" id="SOAG01000013">
    <property type="protein sequence ID" value="TDS58129.1"/>
    <property type="molecule type" value="Genomic_DNA"/>
</dbReference>
<evidence type="ECO:0000313" key="3">
    <source>
        <dbReference type="Proteomes" id="UP000295215"/>
    </source>
</evidence>
<organism evidence="2 3">
    <name type="scientific">Myroides indicus</name>
    <dbReference type="NCBI Taxonomy" id="1323422"/>
    <lineage>
        <taxon>Bacteria</taxon>
        <taxon>Pseudomonadati</taxon>
        <taxon>Bacteroidota</taxon>
        <taxon>Flavobacteriia</taxon>
        <taxon>Flavobacteriales</taxon>
        <taxon>Flavobacteriaceae</taxon>
        <taxon>Myroides</taxon>
    </lineage>
</organism>
<evidence type="ECO:0000313" key="2">
    <source>
        <dbReference type="EMBL" id="TDS58129.1"/>
    </source>
</evidence>
<dbReference type="GO" id="GO:0016757">
    <property type="term" value="F:glycosyltransferase activity"/>
    <property type="evidence" value="ECO:0007669"/>
    <property type="project" value="InterPro"/>
</dbReference>
<dbReference type="Gene3D" id="3.40.50.2000">
    <property type="entry name" value="Glycogen Phosphorylase B"/>
    <property type="match status" value="2"/>
</dbReference>
<dbReference type="PANTHER" id="PTHR12526:SF584">
    <property type="entry name" value="GLYCOSYLTRANSFERASE"/>
    <property type="match status" value="1"/>
</dbReference>
<protein>
    <submittedName>
        <fullName evidence="2">Glycosyltransferase involved in cell wall biosynthesis</fullName>
    </submittedName>
</protein>
<gene>
    <name evidence="2" type="ORF">C8P70_11341</name>
</gene>
<dbReference type="AlphaFoldDB" id="A0A4R7F3R9"/>
<name>A0A4R7F3R9_9FLAO</name>
<dbReference type="RefSeq" id="WP_133712582.1">
    <property type="nucleotide sequence ID" value="NZ_SOAG01000013.1"/>
</dbReference>
<comment type="caution">
    <text evidence="2">The sequence shown here is derived from an EMBL/GenBank/DDBJ whole genome shotgun (WGS) entry which is preliminary data.</text>
</comment>
<dbReference type="PANTHER" id="PTHR12526">
    <property type="entry name" value="GLYCOSYLTRANSFERASE"/>
    <property type="match status" value="1"/>
</dbReference>
<accession>A0A4R7F3R9</accession>
<feature type="domain" description="Glycosyl transferase family 1" evidence="1">
    <location>
        <begin position="191"/>
        <end position="328"/>
    </location>
</feature>
<sequence>MKKVLIVDWLDKYGGAERVIKDLYASVQFDKVYTMVNVMERSDLENIFPGLKYSIITSPLQRFGFKFRLFFFLFWNTIEKIQIDTDSQLIFSSSHAVAKGINKSNKNQIHISYFQAPNANYIWDEAPIYFGKFYFFIKPMLYFLRKKDISHGQKPDFIIANSKFVQNWIKEKYNRNSVVIYPPINLSDFTLKIEKEDYYIAVGRIVHIKRFDIIIDAFNKNKKKLIIVGDGELLNRIRKRSNDNIFFKGFAGHKEINHLIGSAKAFIQAGIEGFGIAPLEAQACGTPVIAYRKGGVTETVIENETGIFFDTQSAESLINAITLFESKSFNPISISNHAHQFTEERFKNEIAAFIKSKIKN</sequence>
<dbReference type="InterPro" id="IPR001296">
    <property type="entry name" value="Glyco_trans_1"/>
</dbReference>
<dbReference type="SUPFAM" id="SSF53756">
    <property type="entry name" value="UDP-Glycosyltransferase/glycogen phosphorylase"/>
    <property type="match status" value="1"/>
</dbReference>
<keyword evidence="3" id="KW-1185">Reference proteome</keyword>
<evidence type="ECO:0000259" key="1">
    <source>
        <dbReference type="Pfam" id="PF00534"/>
    </source>
</evidence>